<protein>
    <submittedName>
        <fullName evidence="2">Uncharacterized protein</fullName>
    </submittedName>
</protein>
<sequence length="552" mass="58955">MLVAFSSLLRRCRHGSVRHQFNGAAWQSANDGVSVDLLNGDIHDGRCSSIRALDGAVASTSSSPVPFSKGFTSSCLSAAVFRCFGITARHASSATESHTARRREILRDAAQKVSPDSTWLLAYSNNIDPRQLTYRLGKRSTLHALEEGWALYQHKFDTVAMAALLRRVRVAQLFDPDFDPAAAQRLLNALEPRLRTITIRFGKLRDTIAYLHALAKLRSPPPKAPAGVAGLPETAATDDGVGTTAASSAASQSGEQLLGQPVELVLDLAAWATRDRTQVLHASPRRLATLLWALLRTLPPEQYGSEKLQMVLDRIAVCSIRQCRNFAPEDMRVYAVAYATFGPRGVPADVSAAAAGPDGSWSRSGRSWLDSMSYWPQPEGKRTAAGAGAVGGAAADASAAGGADAKAEQRRKRNALVLQVVADQLAARVGNLTVAQPEPRDMALTAHAMALQGAPTPHWPLLLKAADAVVAAPPHQALQPLELVLLVEALEKYGIRQPVLLEAVRRRASKWVGSGSAAGASAASSTSAGEQQQQQDLYGRLAKAFERLGVTL</sequence>
<proteinExistence type="predicted"/>
<dbReference type="EMBL" id="BRXU01000003">
    <property type="protein sequence ID" value="GLC50704.1"/>
    <property type="molecule type" value="Genomic_DNA"/>
</dbReference>
<reference evidence="2 3" key="1">
    <citation type="journal article" date="2023" name="Commun. Biol.">
        <title>Reorganization of the ancestral sex-determining regions during the evolution of trioecy in Pleodorina starrii.</title>
        <authorList>
            <person name="Takahashi K."/>
            <person name="Suzuki S."/>
            <person name="Kawai-Toyooka H."/>
            <person name="Yamamoto K."/>
            <person name="Hamaji T."/>
            <person name="Ootsuki R."/>
            <person name="Yamaguchi H."/>
            <person name="Kawachi M."/>
            <person name="Higashiyama T."/>
            <person name="Nozaki H."/>
        </authorList>
    </citation>
    <scope>NUCLEOTIDE SEQUENCE [LARGE SCALE GENOMIC DNA]</scope>
    <source>
        <strain evidence="2 3">NIES-4479</strain>
    </source>
</reference>
<evidence type="ECO:0000313" key="2">
    <source>
        <dbReference type="EMBL" id="GLC50704.1"/>
    </source>
</evidence>
<accession>A0A9W6BEN2</accession>
<gene>
    <name evidence="2" type="primary">PLEST006065</name>
    <name evidence="2" type="ORF">PLESTB_000410100</name>
</gene>
<name>A0A9W6BEN2_9CHLO</name>
<evidence type="ECO:0000256" key="1">
    <source>
        <dbReference type="SAM" id="MobiDB-lite"/>
    </source>
</evidence>
<evidence type="ECO:0000313" key="3">
    <source>
        <dbReference type="Proteomes" id="UP001165080"/>
    </source>
</evidence>
<feature type="region of interest" description="Disordered" evidence="1">
    <location>
        <begin position="221"/>
        <end position="246"/>
    </location>
</feature>
<feature type="compositionally biased region" description="Low complexity" evidence="1">
    <location>
        <begin position="234"/>
        <end position="246"/>
    </location>
</feature>
<comment type="caution">
    <text evidence="2">The sequence shown here is derived from an EMBL/GenBank/DDBJ whole genome shotgun (WGS) entry which is preliminary data.</text>
</comment>
<dbReference type="AlphaFoldDB" id="A0A9W6BEN2"/>
<organism evidence="2 3">
    <name type="scientific">Pleodorina starrii</name>
    <dbReference type="NCBI Taxonomy" id="330485"/>
    <lineage>
        <taxon>Eukaryota</taxon>
        <taxon>Viridiplantae</taxon>
        <taxon>Chlorophyta</taxon>
        <taxon>core chlorophytes</taxon>
        <taxon>Chlorophyceae</taxon>
        <taxon>CS clade</taxon>
        <taxon>Chlamydomonadales</taxon>
        <taxon>Volvocaceae</taxon>
        <taxon>Pleodorina</taxon>
    </lineage>
</organism>
<keyword evidence="3" id="KW-1185">Reference proteome</keyword>
<dbReference type="Proteomes" id="UP001165080">
    <property type="component" value="Unassembled WGS sequence"/>
</dbReference>